<feature type="signal peptide" evidence="1">
    <location>
        <begin position="1"/>
        <end position="20"/>
    </location>
</feature>
<evidence type="ECO:0000313" key="2">
    <source>
        <dbReference type="EMBL" id="KIC61229.1"/>
    </source>
</evidence>
<name>A0A0B4CIZ6_9FLAO</name>
<keyword evidence="3" id="KW-1185">Reference proteome</keyword>
<evidence type="ECO:0000256" key="1">
    <source>
        <dbReference type="SAM" id="SignalP"/>
    </source>
</evidence>
<dbReference type="Proteomes" id="UP000031167">
    <property type="component" value="Unassembled WGS sequence"/>
</dbReference>
<sequence length="161" mass="17801">MKKIIFAGILTLGGLLTAKAQCKTVSTLTENFDTWKDINKCWTAQQGKAMLYVNEKKITFYSMTSPRENMYLITPKIKAGNYTLTLDASDNGGETTLELFSINNTADTKSFVSIAKPSKITGDKKTFTISLKKDSHVGLKVLLNGVHQAVYVDNLSLKPKK</sequence>
<dbReference type="OrthoDB" id="1255013at2"/>
<accession>A0A0B4CIZ6</accession>
<comment type="caution">
    <text evidence="2">The sequence shown here is derived from an EMBL/GenBank/DDBJ whole genome shotgun (WGS) entry which is preliminary data.</text>
</comment>
<feature type="chain" id="PRO_5002100492" evidence="1">
    <location>
        <begin position="21"/>
        <end position="161"/>
    </location>
</feature>
<keyword evidence="1" id="KW-0732">Signal</keyword>
<proteinExistence type="predicted"/>
<dbReference type="RefSeq" id="WP_039372914.1">
    <property type="nucleotide sequence ID" value="NZ_JWTA01000021.1"/>
</dbReference>
<gene>
    <name evidence="2" type="ORF">RM51_18125</name>
</gene>
<dbReference type="STRING" id="363331.RM51_18125"/>
<dbReference type="EMBL" id="JWTA01000021">
    <property type="protein sequence ID" value="KIC61229.1"/>
    <property type="molecule type" value="Genomic_DNA"/>
</dbReference>
<protein>
    <submittedName>
        <fullName evidence="2">Uncharacterized protein</fullName>
    </submittedName>
</protein>
<evidence type="ECO:0000313" key="3">
    <source>
        <dbReference type="Proteomes" id="UP000031167"/>
    </source>
</evidence>
<organism evidence="2 3">
    <name type="scientific">Chryseobacterium taiwanense</name>
    <dbReference type="NCBI Taxonomy" id="363331"/>
    <lineage>
        <taxon>Bacteria</taxon>
        <taxon>Pseudomonadati</taxon>
        <taxon>Bacteroidota</taxon>
        <taxon>Flavobacteriia</taxon>
        <taxon>Flavobacteriales</taxon>
        <taxon>Weeksellaceae</taxon>
        <taxon>Chryseobacterium group</taxon>
        <taxon>Chryseobacterium</taxon>
    </lineage>
</organism>
<dbReference type="AlphaFoldDB" id="A0A0B4CIZ6"/>
<reference evidence="2 3" key="1">
    <citation type="submission" date="2014-12" db="EMBL/GenBank/DDBJ databases">
        <title>Genome sequencing of Chryseobacterium taiwanense TPW19.</title>
        <authorList>
            <person name="Tan P.W."/>
            <person name="Chan K.-G."/>
        </authorList>
    </citation>
    <scope>NUCLEOTIDE SEQUENCE [LARGE SCALE GENOMIC DNA]</scope>
    <source>
        <strain evidence="2 3">TPW19</strain>
    </source>
</reference>